<dbReference type="AlphaFoldDB" id="A3IT23"/>
<feature type="chain" id="PRO_5002654127" evidence="1">
    <location>
        <begin position="23"/>
        <end position="146"/>
    </location>
</feature>
<dbReference type="OrthoDB" id="513138at2"/>
<evidence type="ECO:0000256" key="1">
    <source>
        <dbReference type="SAM" id="SignalP"/>
    </source>
</evidence>
<sequence>MKSLSLILLLTLGVFNVTVTEAQDPPAETYQPGYWQPIARFDTKRIVEVNIINETDIPIEFDLTDIEAMNPQALQPKETGNLKGFGSSANIVIYPLVNDTTDFNLRYKVEVDENNNIVNVSVTKDKPSFLGHRSINLQRTGAIYLY</sequence>
<reference evidence="2 3" key="1">
    <citation type="submission" date="2007-03" db="EMBL/GenBank/DDBJ databases">
        <authorList>
            <person name="Stal L."/>
            <person name="Ferriera S."/>
            <person name="Johnson J."/>
            <person name="Kravitz S."/>
            <person name="Beeson K."/>
            <person name="Sutton G."/>
            <person name="Rogers Y.-H."/>
            <person name="Friedman R."/>
            <person name="Frazier M."/>
            <person name="Venter J.C."/>
        </authorList>
    </citation>
    <scope>NUCLEOTIDE SEQUENCE [LARGE SCALE GENOMIC DNA]</scope>
    <source>
        <strain evidence="2 3">CCY0110</strain>
    </source>
</reference>
<proteinExistence type="predicted"/>
<evidence type="ECO:0000313" key="3">
    <source>
        <dbReference type="Proteomes" id="UP000003781"/>
    </source>
</evidence>
<accession>A3IT23</accession>
<dbReference type="Proteomes" id="UP000003781">
    <property type="component" value="Unassembled WGS sequence"/>
</dbReference>
<name>A3IT23_9CHRO</name>
<comment type="caution">
    <text evidence="2">The sequence shown here is derived from an EMBL/GenBank/DDBJ whole genome shotgun (WGS) entry which is preliminary data.</text>
</comment>
<feature type="signal peptide" evidence="1">
    <location>
        <begin position="1"/>
        <end position="22"/>
    </location>
</feature>
<protein>
    <submittedName>
        <fullName evidence="2">Uncharacterized protein</fullName>
    </submittedName>
</protein>
<evidence type="ECO:0000313" key="2">
    <source>
        <dbReference type="EMBL" id="EAZ90327.1"/>
    </source>
</evidence>
<dbReference type="EMBL" id="AAXW01000026">
    <property type="protein sequence ID" value="EAZ90327.1"/>
    <property type="molecule type" value="Genomic_DNA"/>
</dbReference>
<keyword evidence="1" id="KW-0732">Signal</keyword>
<dbReference type="eggNOG" id="COG3170">
    <property type="taxonomic scope" value="Bacteria"/>
</dbReference>
<keyword evidence="3" id="KW-1185">Reference proteome</keyword>
<organism evidence="2 3">
    <name type="scientific">Crocosphaera chwakensis CCY0110</name>
    <dbReference type="NCBI Taxonomy" id="391612"/>
    <lineage>
        <taxon>Bacteria</taxon>
        <taxon>Bacillati</taxon>
        <taxon>Cyanobacteriota</taxon>
        <taxon>Cyanophyceae</taxon>
        <taxon>Oscillatoriophycideae</taxon>
        <taxon>Chroococcales</taxon>
        <taxon>Aphanothecaceae</taxon>
        <taxon>Crocosphaera</taxon>
        <taxon>Crocosphaera chwakensis</taxon>
    </lineage>
</organism>
<dbReference type="RefSeq" id="WP_008276528.1">
    <property type="nucleotide sequence ID" value="NZ_AAXW01000026.1"/>
</dbReference>
<gene>
    <name evidence="2" type="ORF">CY0110_04653</name>
</gene>